<keyword evidence="5" id="KW-0408">Iron</keyword>
<comment type="cofactor">
    <cofactor evidence="1">
        <name>Fe(2+)</name>
        <dbReference type="ChEBI" id="CHEBI:29033"/>
    </cofactor>
</comment>
<keyword evidence="6" id="KW-0503">Monooxygenase</keyword>
<protein>
    <recommendedName>
        <fullName evidence="7">Biopterin-dependent aromatic amino acid hydroxylase family profile domain-containing protein</fullName>
    </recommendedName>
</protein>
<proteinExistence type="inferred from homology"/>
<organism evidence="8 9">
    <name type="scientific">Periplaneta americana</name>
    <name type="common">American cockroach</name>
    <name type="synonym">Blatta americana</name>
    <dbReference type="NCBI Taxonomy" id="6978"/>
    <lineage>
        <taxon>Eukaryota</taxon>
        <taxon>Metazoa</taxon>
        <taxon>Ecdysozoa</taxon>
        <taxon>Arthropoda</taxon>
        <taxon>Hexapoda</taxon>
        <taxon>Insecta</taxon>
        <taxon>Pterygota</taxon>
        <taxon>Neoptera</taxon>
        <taxon>Polyneoptera</taxon>
        <taxon>Dictyoptera</taxon>
        <taxon>Blattodea</taxon>
        <taxon>Blattoidea</taxon>
        <taxon>Blattidae</taxon>
        <taxon>Blattinae</taxon>
        <taxon>Periplaneta</taxon>
    </lineage>
</organism>
<comment type="similarity">
    <text evidence="2">Belongs to the biopterin-dependent aromatic amino acid hydroxylase family.</text>
</comment>
<name>A0ABQ8SCN6_PERAM</name>
<feature type="domain" description="Biopterin-dependent aromatic amino acid hydroxylase family profile" evidence="7">
    <location>
        <begin position="3"/>
        <end position="54"/>
    </location>
</feature>
<dbReference type="PANTHER" id="PTHR11473">
    <property type="entry name" value="AROMATIC AMINO ACID HYDROXYLASE"/>
    <property type="match status" value="1"/>
</dbReference>
<evidence type="ECO:0000256" key="4">
    <source>
        <dbReference type="ARBA" id="ARBA00023002"/>
    </source>
</evidence>
<keyword evidence="9" id="KW-1185">Reference proteome</keyword>
<sequence>MNMNFRAFAGRIQRPFGVRYNPYTQSIEVLSNSQKIAALVSELRGDLCIVSNALRKIHEHDETVDVEGITSLLHSGIHLEEDSKNTHNQQQ</sequence>
<dbReference type="SUPFAM" id="SSF56534">
    <property type="entry name" value="Aromatic aminoacid monoxygenases, catalytic and oligomerization domains"/>
    <property type="match status" value="1"/>
</dbReference>
<dbReference type="Pfam" id="PF00351">
    <property type="entry name" value="Biopterin_H"/>
    <property type="match status" value="1"/>
</dbReference>
<evidence type="ECO:0000259" key="7">
    <source>
        <dbReference type="Pfam" id="PF00351"/>
    </source>
</evidence>
<evidence type="ECO:0000256" key="3">
    <source>
        <dbReference type="ARBA" id="ARBA00022723"/>
    </source>
</evidence>
<evidence type="ECO:0000313" key="8">
    <source>
        <dbReference type="EMBL" id="KAJ4431863.1"/>
    </source>
</evidence>
<evidence type="ECO:0000256" key="2">
    <source>
        <dbReference type="ARBA" id="ARBA00009712"/>
    </source>
</evidence>
<dbReference type="Gene3D" id="1.10.800.10">
    <property type="entry name" value="Aromatic amino acid hydroxylase"/>
    <property type="match status" value="1"/>
</dbReference>
<keyword evidence="4" id="KW-0560">Oxidoreductase</keyword>
<evidence type="ECO:0000313" key="9">
    <source>
        <dbReference type="Proteomes" id="UP001148838"/>
    </source>
</evidence>
<reference evidence="8 9" key="1">
    <citation type="journal article" date="2022" name="Allergy">
        <title>Genome assembly and annotation of Periplaneta americana reveal a comprehensive cockroach allergen profile.</title>
        <authorList>
            <person name="Wang L."/>
            <person name="Xiong Q."/>
            <person name="Saelim N."/>
            <person name="Wang L."/>
            <person name="Nong W."/>
            <person name="Wan A.T."/>
            <person name="Shi M."/>
            <person name="Liu X."/>
            <person name="Cao Q."/>
            <person name="Hui J.H.L."/>
            <person name="Sookrung N."/>
            <person name="Leung T.F."/>
            <person name="Tungtrongchitr A."/>
            <person name="Tsui S.K.W."/>
        </authorList>
    </citation>
    <scope>NUCLEOTIDE SEQUENCE [LARGE SCALE GENOMIC DNA]</scope>
    <source>
        <strain evidence="8">PWHHKU_190912</strain>
    </source>
</reference>
<dbReference type="PANTHER" id="PTHR11473:SF16">
    <property type="entry name" value="TRYPTOPHAN 5-HYDROXYLASE 2"/>
    <property type="match status" value="1"/>
</dbReference>
<accession>A0ABQ8SCN6</accession>
<dbReference type="InterPro" id="IPR036951">
    <property type="entry name" value="ArAA_hydroxylase_sf"/>
</dbReference>
<dbReference type="InterPro" id="IPR019774">
    <property type="entry name" value="Aromatic-AA_hydroxylase_C"/>
</dbReference>
<dbReference type="InterPro" id="IPR001273">
    <property type="entry name" value="ArAA_hydroxylase"/>
</dbReference>
<evidence type="ECO:0000256" key="6">
    <source>
        <dbReference type="ARBA" id="ARBA00023033"/>
    </source>
</evidence>
<evidence type="ECO:0000256" key="5">
    <source>
        <dbReference type="ARBA" id="ARBA00023004"/>
    </source>
</evidence>
<comment type="caution">
    <text evidence="8">The sequence shown here is derived from an EMBL/GenBank/DDBJ whole genome shotgun (WGS) entry which is preliminary data.</text>
</comment>
<keyword evidence="3" id="KW-0479">Metal-binding</keyword>
<dbReference type="EMBL" id="JAJSOF020000029">
    <property type="protein sequence ID" value="KAJ4431863.1"/>
    <property type="molecule type" value="Genomic_DNA"/>
</dbReference>
<evidence type="ECO:0000256" key="1">
    <source>
        <dbReference type="ARBA" id="ARBA00001954"/>
    </source>
</evidence>
<dbReference type="Proteomes" id="UP001148838">
    <property type="component" value="Unassembled WGS sequence"/>
</dbReference>
<gene>
    <name evidence="8" type="ORF">ANN_20469</name>
</gene>
<dbReference type="InterPro" id="IPR036329">
    <property type="entry name" value="Aro-AA_hydroxylase_C_sf"/>
</dbReference>